<evidence type="ECO:0000256" key="1">
    <source>
        <dbReference type="SAM" id="MobiDB-lite"/>
    </source>
</evidence>
<dbReference type="NCBIfam" id="TIGR02167">
    <property type="entry name" value="Liste_lipo_26"/>
    <property type="match status" value="2"/>
</dbReference>
<protein>
    <recommendedName>
        <fullName evidence="4">Lipoprotein</fullName>
    </recommendedName>
</protein>
<dbReference type="PROSITE" id="PS51257">
    <property type="entry name" value="PROKAR_LIPOPROTEIN"/>
    <property type="match status" value="1"/>
</dbReference>
<name>A0A654IK38_9MOLU</name>
<dbReference type="AlphaFoldDB" id="A0A654IK38"/>
<feature type="signal peptide" evidence="2">
    <location>
        <begin position="1"/>
        <end position="21"/>
    </location>
</feature>
<proteinExistence type="predicted"/>
<keyword evidence="2" id="KW-0732">Signal</keyword>
<feature type="compositionally biased region" description="Polar residues" evidence="1">
    <location>
        <begin position="36"/>
        <end position="46"/>
    </location>
</feature>
<reference evidence="3" key="1">
    <citation type="submission" date="2019-11" db="EMBL/GenBank/DDBJ databases">
        <authorList>
            <person name="Falquet L."/>
            <person name="Falquet L."/>
        </authorList>
    </citation>
    <scope>NUCLEOTIDE SEQUENCE</scope>
    <source>
        <strain evidence="3">8756-13</strain>
    </source>
</reference>
<organism evidence="3">
    <name type="scientific">Mycoplasma feriruminatoris</name>
    <dbReference type="NCBI Taxonomy" id="1179777"/>
    <lineage>
        <taxon>Bacteria</taxon>
        <taxon>Bacillati</taxon>
        <taxon>Mycoplasmatota</taxon>
        <taxon>Mollicutes</taxon>
        <taxon>Mycoplasmataceae</taxon>
        <taxon>Mycoplasma</taxon>
    </lineage>
</organism>
<dbReference type="InterPro" id="IPR011889">
    <property type="entry name" value="Liste_lipo_26"/>
</dbReference>
<dbReference type="InterPro" id="IPR005046">
    <property type="entry name" value="DUF285"/>
</dbReference>
<feature type="chain" id="PRO_5024865403" description="Lipoprotein" evidence="2">
    <location>
        <begin position="22"/>
        <end position="259"/>
    </location>
</feature>
<dbReference type="InterPro" id="IPR054816">
    <property type="entry name" value="Lipoprotein_mollicutes-type_CS"/>
</dbReference>
<evidence type="ECO:0000256" key="2">
    <source>
        <dbReference type="SAM" id="SignalP"/>
    </source>
</evidence>
<sequence length="259" mass="29866">MKKILTMLTSFSLIATSSVLVVSCKTDDFKKIFQKPTNLTDSNKSNENNKEALESKKETLKGDQLRGNDLNSISSNNHNKDNILSSIEDEREFIKDYYNHWEGRKSKNAPHVFNPKDSSEILILGFEKSSNEKDGIKLKQIPKNVKKVPKKLPKNITSLESAFKYNENENIDGIEFWDTSNIKNIYQTFFGASKFNGNISKWNTSNVTNFDYMFYGADSFNRDLSNWNVSKAPFQVGFAKYSNFDNNRNFWPPFKNKNN</sequence>
<gene>
    <name evidence="3" type="ORF">MF5295_00708</name>
</gene>
<dbReference type="EMBL" id="LR739235">
    <property type="protein sequence ID" value="VZR98286.1"/>
    <property type="molecule type" value="Genomic_DNA"/>
</dbReference>
<dbReference type="NCBIfam" id="NF038029">
    <property type="entry name" value="LP_plasma"/>
    <property type="match status" value="1"/>
</dbReference>
<feature type="region of interest" description="Disordered" evidence="1">
    <location>
        <begin position="36"/>
        <end position="77"/>
    </location>
</feature>
<evidence type="ECO:0008006" key="4">
    <source>
        <dbReference type="Google" id="ProtNLM"/>
    </source>
</evidence>
<dbReference type="Pfam" id="PF03382">
    <property type="entry name" value="DUF285"/>
    <property type="match status" value="1"/>
</dbReference>
<accession>A0A654IK38</accession>
<feature type="compositionally biased region" description="Basic and acidic residues" evidence="1">
    <location>
        <begin position="47"/>
        <end position="66"/>
    </location>
</feature>
<evidence type="ECO:0000313" key="3">
    <source>
        <dbReference type="EMBL" id="VZR98286.1"/>
    </source>
</evidence>